<dbReference type="Pfam" id="PF01810">
    <property type="entry name" value="LysE"/>
    <property type="match status" value="1"/>
</dbReference>
<keyword evidence="3 6" id="KW-0812">Transmembrane</keyword>
<comment type="subcellular location">
    <subcellularLocation>
        <location evidence="1">Cell membrane</location>
        <topology evidence="1">Multi-pass membrane protein</topology>
    </subcellularLocation>
</comment>
<dbReference type="GO" id="GO:0015171">
    <property type="term" value="F:amino acid transmembrane transporter activity"/>
    <property type="evidence" value="ECO:0007669"/>
    <property type="project" value="TreeGrafter"/>
</dbReference>
<dbReference type="Proteomes" id="UP000196005">
    <property type="component" value="Chromosome"/>
</dbReference>
<dbReference type="AlphaFoldDB" id="A0A1Y0HIS9"/>
<proteinExistence type="predicted"/>
<evidence type="ECO:0000313" key="8">
    <source>
        <dbReference type="Proteomes" id="UP000196005"/>
    </source>
</evidence>
<reference evidence="8" key="1">
    <citation type="submission" date="2017-05" db="EMBL/GenBank/DDBJ databases">
        <title>Dechlorination kinetics govern the competition between two new strains of the genus Sulfurospirillum.</title>
        <authorList>
            <person name="Buttet G.F."/>
            <person name="Murray A.M."/>
            <person name="Goris T."/>
            <person name="Burion M."/>
            <person name="Lin B."/>
            <person name="Rolle M."/>
            <person name="Maillard J."/>
        </authorList>
    </citation>
    <scope>NUCLEOTIDE SEQUENCE [LARGE SCALE GENOMIC DNA]</scope>
    <source>
        <strain evidence="8">SL2-1</strain>
    </source>
</reference>
<gene>
    <name evidence="7" type="ORF">Sdiek1_0840</name>
</gene>
<sequence length="279" mass="31266">MLGTHDLWLFILSGLLLNITPGVDTLYIVGRSSTQGFRAGFFAALGIGTGCLVHILATTIGLSALLATSAVAFSIIKSIGAAYLIYIGITILRSPQTPLHVKTKTAHQTLRNIFWQGFLTNILNPKVALFFLAFLPQFVDITADNKAMSMLFLGILFDINGTIWNIIVAWLAMVFISKLHAHHTFALWFNRSIGALFFSAWYQTFTRRTLSLSYLFANIILKISYSSGNVSNPSMPKKMSATWDFKKSTVKFDTYVFAYKWRYIHIVVREDDILLSNTT</sequence>
<accession>A0A1Y0HIS9</accession>
<keyword evidence="8" id="KW-1185">Reference proteome</keyword>
<organism evidence="7 8">
    <name type="scientific">Sulfurospirillum diekertiae</name>
    <dbReference type="NCBI Taxonomy" id="1854492"/>
    <lineage>
        <taxon>Bacteria</taxon>
        <taxon>Pseudomonadati</taxon>
        <taxon>Campylobacterota</taxon>
        <taxon>Epsilonproteobacteria</taxon>
        <taxon>Campylobacterales</taxon>
        <taxon>Sulfurospirillaceae</taxon>
        <taxon>Sulfurospirillum</taxon>
    </lineage>
</organism>
<evidence type="ECO:0000256" key="1">
    <source>
        <dbReference type="ARBA" id="ARBA00004651"/>
    </source>
</evidence>
<evidence type="ECO:0000313" key="7">
    <source>
        <dbReference type="EMBL" id="ARU48007.1"/>
    </source>
</evidence>
<protein>
    <submittedName>
        <fullName evidence="7">Leucine efflux protein</fullName>
    </submittedName>
</protein>
<dbReference type="PANTHER" id="PTHR30086">
    <property type="entry name" value="ARGININE EXPORTER PROTEIN ARGO"/>
    <property type="match status" value="1"/>
</dbReference>
<keyword evidence="5 6" id="KW-0472">Membrane</keyword>
<feature type="transmembrane region" description="Helical" evidence="6">
    <location>
        <begin position="188"/>
        <end position="205"/>
    </location>
</feature>
<name>A0A1Y0HIS9_9BACT</name>
<feature type="transmembrane region" description="Helical" evidence="6">
    <location>
        <begin position="41"/>
        <end position="65"/>
    </location>
</feature>
<dbReference type="InterPro" id="IPR001123">
    <property type="entry name" value="LeuE-type"/>
</dbReference>
<feature type="transmembrane region" description="Helical" evidence="6">
    <location>
        <begin position="113"/>
        <end position="135"/>
    </location>
</feature>
<keyword evidence="4 6" id="KW-1133">Transmembrane helix</keyword>
<feature type="transmembrane region" description="Helical" evidence="6">
    <location>
        <begin position="71"/>
        <end position="92"/>
    </location>
</feature>
<evidence type="ECO:0000256" key="3">
    <source>
        <dbReference type="ARBA" id="ARBA00022692"/>
    </source>
</evidence>
<dbReference type="PANTHER" id="PTHR30086:SF20">
    <property type="entry name" value="ARGININE EXPORTER PROTEIN ARGO-RELATED"/>
    <property type="match status" value="1"/>
</dbReference>
<dbReference type="GO" id="GO:0005886">
    <property type="term" value="C:plasma membrane"/>
    <property type="evidence" value="ECO:0007669"/>
    <property type="project" value="UniProtKB-SubCell"/>
</dbReference>
<feature type="transmembrane region" description="Helical" evidence="6">
    <location>
        <begin position="147"/>
        <end position="176"/>
    </location>
</feature>
<evidence type="ECO:0000256" key="2">
    <source>
        <dbReference type="ARBA" id="ARBA00022475"/>
    </source>
</evidence>
<dbReference type="EMBL" id="CP021416">
    <property type="protein sequence ID" value="ARU48007.1"/>
    <property type="molecule type" value="Genomic_DNA"/>
</dbReference>
<evidence type="ECO:0000256" key="6">
    <source>
        <dbReference type="SAM" id="Phobius"/>
    </source>
</evidence>
<evidence type="ECO:0000256" key="4">
    <source>
        <dbReference type="ARBA" id="ARBA00022989"/>
    </source>
</evidence>
<keyword evidence="2" id="KW-1003">Cell membrane</keyword>
<feature type="transmembrane region" description="Helical" evidence="6">
    <location>
        <begin position="6"/>
        <end position="29"/>
    </location>
</feature>
<evidence type="ECO:0000256" key="5">
    <source>
        <dbReference type="ARBA" id="ARBA00023136"/>
    </source>
</evidence>
<dbReference type="KEGG" id="suls:Sdiek1_0840"/>